<keyword evidence="1 5" id="KW-0436">Ligase</keyword>
<reference evidence="8" key="1">
    <citation type="journal article" date="2019" name="Int. J. Syst. Evol. Microbiol.">
        <title>The Global Catalogue of Microorganisms (GCM) 10K type strain sequencing project: providing services to taxonomists for standard genome sequencing and annotation.</title>
        <authorList>
            <consortium name="The Broad Institute Genomics Platform"/>
            <consortium name="The Broad Institute Genome Sequencing Center for Infectious Disease"/>
            <person name="Wu L."/>
            <person name="Ma J."/>
        </authorList>
    </citation>
    <scope>NUCLEOTIDE SEQUENCE [LARGE SCALE GENOMIC DNA]</scope>
    <source>
        <strain evidence="8">CCUG 50353</strain>
    </source>
</reference>
<comment type="function">
    <text evidence="5">Acts both as a biotin--[acetyl-CoA-carboxylase] ligase and a repressor.</text>
</comment>
<dbReference type="InterPro" id="IPR036388">
    <property type="entry name" value="WH-like_DNA-bd_sf"/>
</dbReference>
<keyword evidence="5" id="KW-0678">Repressor</keyword>
<keyword evidence="5" id="KW-0804">Transcription</keyword>
<comment type="catalytic activity">
    <reaction evidence="5">
        <text>biotin + L-lysyl-[protein] + ATP = N(6)-biotinyl-L-lysyl-[protein] + AMP + diphosphate + H(+)</text>
        <dbReference type="Rhea" id="RHEA:11756"/>
        <dbReference type="Rhea" id="RHEA-COMP:9752"/>
        <dbReference type="Rhea" id="RHEA-COMP:10505"/>
        <dbReference type="ChEBI" id="CHEBI:15378"/>
        <dbReference type="ChEBI" id="CHEBI:29969"/>
        <dbReference type="ChEBI" id="CHEBI:30616"/>
        <dbReference type="ChEBI" id="CHEBI:33019"/>
        <dbReference type="ChEBI" id="CHEBI:57586"/>
        <dbReference type="ChEBI" id="CHEBI:83144"/>
        <dbReference type="ChEBI" id="CHEBI:456215"/>
        <dbReference type="EC" id="6.3.4.15"/>
    </reaction>
</comment>
<evidence type="ECO:0000256" key="1">
    <source>
        <dbReference type="ARBA" id="ARBA00022598"/>
    </source>
</evidence>
<dbReference type="CDD" id="cd16442">
    <property type="entry name" value="BPL"/>
    <property type="match status" value="1"/>
</dbReference>
<dbReference type="PANTHER" id="PTHR12835">
    <property type="entry name" value="BIOTIN PROTEIN LIGASE"/>
    <property type="match status" value="1"/>
</dbReference>
<keyword evidence="5" id="KW-0238">DNA-binding</keyword>
<dbReference type="Pfam" id="PF03099">
    <property type="entry name" value="BPL_LplA_LipB"/>
    <property type="match status" value="1"/>
</dbReference>
<dbReference type="InterPro" id="IPR030855">
    <property type="entry name" value="Bifunct_BirA"/>
</dbReference>
<dbReference type="HAMAP" id="MF_00978">
    <property type="entry name" value="Bifunct_BirA"/>
    <property type="match status" value="1"/>
</dbReference>
<dbReference type="RefSeq" id="WP_378140867.1">
    <property type="nucleotide sequence ID" value="NZ_JBHSEF010000011.1"/>
</dbReference>
<keyword evidence="4 5" id="KW-0092">Biotin</keyword>
<dbReference type="Gene3D" id="3.30.930.10">
    <property type="entry name" value="Bira Bifunctional Protein, Domain 2"/>
    <property type="match status" value="1"/>
</dbReference>
<feature type="domain" description="BPL/LPL catalytic" evidence="6">
    <location>
        <begin position="77"/>
        <end position="255"/>
    </location>
</feature>
<comment type="similarity">
    <text evidence="5">Belongs to the biotin--protein ligase family.</text>
</comment>
<dbReference type="InterPro" id="IPR003142">
    <property type="entry name" value="BPL_C"/>
</dbReference>
<feature type="binding site" evidence="5">
    <location>
        <position position="186"/>
    </location>
    <ligand>
        <name>biotin</name>
        <dbReference type="ChEBI" id="CHEBI:57586"/>
    </ligand>
</feature>
<evidence type="ECO:0000259" key="6">
    <source>
        <dbReference type="PROSITE" id="PS51733"/>
    </source>
</evidence>
<feature type="binding site" evidence="5">
    <location>
        <position position="115"/>
    </location>
    <ligand>
        <name>biotin</name>
        <dbReference type="ChEBI" id="CHEBI:57586"/>
    </ligand>
</feature>
<keyword evidence="5" id="KW-0805">Transcription regulation</keyword>
<keyword evidence="2 5" id="KW-0547">Nucleotide-binding</keyword>
<dbReference type="Gene3D" id="1.10.10.10">
    <property type="entry name" value="Winged helix-like DNA-binding domain superfamily/Winged helix DNA-binding domain"/>
    <property type="match status" value="1"/>
</dbReference>
<keyword evidence="8" id="KW-1185">Reference proteome</keyword>
<keyword evidence="3 5" id="KW-0067">ATP-binding</keyword>
<proteinExistence type="inferred from homology"/>
<comment type="caution">
    <text evidence="5">Lacks conserved residue(s) required for the propagation of feature annotation.</text>
</comment>
<protein>
    <recommendedName>
        <fullName evidence="5">Bifunctional ligase/repressor BirA</fullName>
    </recommendedName>
    <alternativeName>
        <fullName evidence="5">Biotin--[acetyl-CoA-carboxylase] ligase</fullName>
        <ecNumber evidence="5">6.3.4.15</ecNumber>
    </alternativeName>
    <alternativeName>
        <fullName evidence="5">Biotin--protein ligase</fullName>
    </alternativeName>
    <alternativeName>
        <fullName evidence="5">Biotin-[acetyl-CoA carboxylase] synthetase</fullName>
    </alternativeName>
</protein>
<evidence type="ECO:0000256" key="4">
    <source>
        <dbReference type="ARBA" id="ARBA00023267"/>
    </source>
</evidence>
<dbReference type="EC" id="6.3.4.15" evidence="5"/>
<dbReference type="EMBL" id="JBHSEF010000011">
    <property type="protein sequence ID" value="MFC4354595.1"/>
    <property type="molecule type" value="Genomic_DNA"/>
</dbReference>
<dbReference type="Pfam" id="PF02237">
    <property type="entry name" value="BPL_C"/>
    <property type="match status" value="1"/>
</dbReference>
<dbReference type="Proteomes" id="UP001595733">
    <property type="component" value="Unassembled WGS sequence"/>
</dbReference>
<dbReference type="Gene3D" id="2.30.30.100">
    <property type="match status" value="1"/>
</dbReference>
<dbReference type="GO" id="GO:0004077">
    <property type="term" value="F:biotin--[biotin carboxyl-carrier protein] ligase activity"/>
    <property type="evidence" value="ECO:0007669"/>
    <property type="project" value="UniProtKB-EC"/>
</dbReference>
<gene>
    <name evidence="5" type="primary">birA</name>
    <name evidence="7" type="ORF">ACFO0S_05805</name>
</gene>
<dbReference type="PANTHER" id="PTHR12835:SF5">
    <property type="entry name" value="BIOTIN--PROTEIN LIGASE"/>
    <property type="match status" value="1"/>
</dbReference>
<evidence type="ECO:0000313" key="8">
    <source>
        <dbReference type="Proteomes" id="UP001595733"/>
    </source>
</evidence>
<accession>A0ABV8UVW4</accession>
<evidence type="ECO:0000256" key="5">
    <source>
        <dbReference type="HAMAP-Rule" id="MF_00978"/>
    </source>
</evidence>
<sequence length="328" mass="36739">MTPKQQILETLRNASAPISGEQLSTQLSISRTMVWKHIQSLLDEGYDIEAIRKKGYVLNKLQEPLSENTLTPYLETETYARQLMILESCSSTQKVAKEWLVTNSFDGMLIVSEEQTEGKGRLNRSWNSTKGKGLWMSWVIKPAILPHEAPPITLVAALAIAHAIEQITTLQVDIKWPNDLLIDGKKVGGILTELQSTPEQIEAIILGIGLNVNHQQEDFEESIQKIATSLAIHHETPIYRSQLLAEIALQLEVAIRQFEKEGFAPFRERWIRHSPMIGQHVTAQTVRETIQGVAVGINEYGALLVETSQGVIPLFSGDVTLSKRKLDF</sequence>
<dbReference type="InterPro" id="IPR004143">
    <property type="entry name" value="BPL_LPL_catalytic"/>
</dbReference>
<dbReference type="InterPro" id="IPR045864">
    <property type="entry name" value="aa-tRNA-synth_II/BPL/LPL"/>
</dbReference>
<dbReference type="InterPro" id="IPR036390">
    <property type="entry name" value="WH_DNA-bd_sf"/>
</dbReference>
<dbReference type="Pfam" id="PF08279">
    <property type="entry name" value="HTH_11"/>
    <property type="match status" value="1"/>
</dbReference>
<organism evidence="7 8">
    <name type="scientific">Chryseomicrobium palamuruense</name>
    <dbReference type="NCBI Taxonomy" id="682973"/>
    <lineage>
        <taxon>Bacteria</taxon>
        <taxon>Bacillati</taxon>
        <taxon>Bacillota</taxon>
        <taxon>Bacilli</taxon>
        <taxon>Bacillales</taxon>
        <taxon>Caryophanaceae</taxon>
        <taxon>Chryseomicrobium</taxon>
    </lineage>
</organism>
<dbReference type="NCBIfam" id="TIGR00121">
    <property type="entry name" value="birA_ligase"/>
    <property type="match status" value="1"/>
</dbReference>
<dbReference type="SUPFAM" id="SSF50037">
    <property type="entry name" value="C-terminal domain of transcriptional repressors"/>
    <property type="match status" value="1"/>
</dbReference>
<dbReference type="PROSITE" id="PS51733">
    <property type="entry name" value="BPL_LPL_CATALYTIC"/>
    <property type="match status" value="1"/>
</dbReference>
<dbReference type="SUPFAM" id="SSF55681">
    <property type="entry name" value="Class II aaRS and biotin synthetases"/>
    <property type="match status" value="1"/>
</dbReference>
<name>A0ABV8UVW4_9BACL</name>
<dbReference type="InterPro" id="IPR008988">
    <property type="entry name" value="Transcriptional_repressor_C"/>
</dbReference>
<evidence type="ECO:0000256" key="3">
    <source>
        <dbReference type="ARBA" id="ARBA00022840"/>
    </source>
</evidence>
<dbReference type="InterPro" id="IPR013196">
    <property type="entry name" value="HTH_11"/>
</dbReference>
<dbReference type="SUPFAM" id="SSF46785">
    <property type="entry name" value="Winged helix' DNA-binding domain"/>
    <property type="match status" value="1"/>
</dbReference>
<evidence type="ECO:0000256" key="2">
    <source>
        <dbReference type="ARBA" id="ARBA00022741"/>
    </source>
</evidence>
<feature type="DNA-binding region" description="H-T-H motif" evidence="5">
    <location>
        <begin position="20"/>
        <end position="39"/>
    </location>
</feature>
<evidence type="ECO:0000313" key="7">
    <source>
        <dbReference type="EMBL" id="MFC4354595.1"/>
    </source>
</evidence>
<comment type="caution">
    <text evidence="7">The sequence shown here is derived from an EMBL/GenBank/DDBJ whole genome shotgun (WGS) entry which is preliminary data.</text>
</comment>
<dbReference type="InterPro" id="IPR004408">
    <property type="entry name" value="Biotin_CoA_COase_ligase"/>
</dbReference>